<protein>
    <submittedName>
        <fullName evidence="2">Uncharacterized protein</fullName>
    </submittedName>
</protein>
<evidence type="ECO:0000313" key="2">
    <source>
        <dbReference type="EMBL" id="PIR41659.1"/>
    </source>
</evidence>
<accession>A0A2H0R556</accession>
<evidence type="ECO:0000313" key="3">
    <source>
        <dbReference type="Proteomes" id="UP000230232"/>
    </source>
</evidence>
<gene>
    <name evidence="2" type="ORF">COV31_00005</name>
</gene>
<proteinExistence type="predicted"/>
<feature type="transmembrane region" description="Helical" evidence="1">
    <location>
        <begin position="6"/>
        <end position="27"/>
    </location>
</feature>
<dbReference type="Pfam" id="PF18895">
    <property type="entry name" value="T4SS_pilin"/>
    <property type="match status" value="1"/>
</dbReference>
<sequence>TWSLSIVGIIAFATAIYAGVIWMTAAGNASKIKEAKDRMSNAVLGIVLLFSSFLILNTINPDLTSGTFVFTEIEGSTEERDYNDDFSEQSGCVLERYGDSFDSVPITDFIDTIDIRGVGRNEFLEESPEGAYVVDANRLYELEVLFSQDVYTLSTDGCRGAGAVQDYPITRITVESASPIEWVDSSDVYLAPSGLYPGEWRKLGRNVIAGSLIESLGLRHNEIPTVDKLISDSLSIGKDFLSKGGIGAHGGSNPRAIGRIKVAGKFYFPESQHGDEVDLRIQILATDSGGDLILAETPVRLSVTGEVNQAPAVYSRTCAIGIRGEEVCGEPLADEVSIGSRFRVYLQSEDGQERTHDPEDDNISCFLIPSSLNQAKSFTSENAPKSEVCDNPSMGAWVSSSIVPIKPPTHYTVSFYVSDGTLLTTGGSFGIVTKIETDKIYPKDNCTENDGDVREEYASGFSLLLHCGSVKRAGESQFGPWKRGTLFDWGKLTLSSRTCKSVIGPFGVVRFGPLGNPDLPDHTCIHLGSSGLFEDGYRLVPWDL</sequence>
<feature type="transmembrane region" description="Helical" evidence="1">
    <location>
        <begin position="39"/>
        <end position="59"/>
    </location>
</feature>
<dbReference type="AlphaFoldDB" id="A0A2H0R556"/>
<comment type="caution">
    <text evidence="2">The sequence shown here is derived from an EMBL/GenBank/DDBJ whole genome shotgun (WGS) entry which is preliminary data.</text>
</comment>
<name>A0A2H0R556_9BACT</name>
<dbReference type="Proteomes" id="UP000230232">
    <property type="component" value="Unassembled WGS sequence"/>
</dbReference>
<reference evidence="2 3" key="1">
    <citation type="submission" date="2017-09" db="EMBL/GenBank/DDBJ databases">
        <title>Depth-based differentiation of microbial function through sediment-hosted aquifers and enrichment of novel symbionts in the deep terrestrial subsurface.</title>
        <authorList>
            <person name="Probst A.J."/>
            <person name="Ladd B."/>
            <person name="Jarett J.K."/>
            <person name="Geller-Mcgrath D.E."/>
            <person name="Sieber C.M."/>
            <person name="Emerson J.B."/>
            <person name="Anantharaman K."/>
            <person name="Thomas B.C."/>
            <person name="Malmstrom R."/>
            <person name="Stieglmeier M."/>
            <person name="Klingl A."/>
            <person name="Woyke T."/>
            <person name="Ryan C.M."/>
            <person name="Banfield J.F."/>
        </authorList>
    </citation>
    <scope>NUCLEOTIDE SEQUENCE [LARGE SCALE GENOMIC DNA]</scope>
    <source>
        <strain evidence="2">CG10_big_fil_rev_8_21_14_0_10_46_23</strain>
    </source>
</reference>
<keyword evidence="1" id="KW-0472">Membrane</keyword>
<keyword evidence="1" id="KW-1133">Transmembrane helix</keyword>
<organism evidence="2 3">
    <name type="scientific">Candidatus Yanofskybacteria bacterium CG10_big_fil_rev_8_21_14_0_10_46_23</name>
    <dbReference type="NCBI Taxonomy" id="1975098"/>
    <lineage>
        <taxon>Bacteria</taxon>
        <taxon>Candidatus Yanofskyibacteriota</taxon>
    </lineage>
</organism>
<dbReference type="EMBL" id="PCXO01000001">
    <property type="protein sequence ID" value="PIR41659.1"/>
    <property type="molecule type" value="Genomic_DNA"/>
</dbReference>
<keyword evidence="1" id="KW-0812">Transmembrane</keyword>
<feature type="non-terminal residue" evidence="2">
    <location>
        <position position="1"/>
    </location>
</feature>
<evidence type="ECO:0000256" key="1">
    <source>
        <dbReference type="SAM" id="Phobius"/>
    </source>
</evidence>
<dbReference type="InterPro" id="IPR043993">
    <property type="entry name" value="T4SS_pilin"/>
</dbReference>